<keyword evidence="2" id="KW-1185">Reference proteome</keyword>
<dbReference type="EMBL" id="WJXA01000002">
    <property type="protein sequence ID" value="KAF7149662.1"/>
    <property type="molecule type" value="Genomic_DNA"/>
</dbReference>
<gene>
    <name evidence="1" type="ORF">RHSIM_Rhsim02G0239300</name>
</gene>
<dbReference type="Proteomes" id="UP000626092">
    <property type="component" value="Unassembled WGS sequence"/>
</dbReference>
<sequence length="61" mass="6966">MESEFTEQDSLLLASLEEDEQQVGRVRDRINCCHLGTVELTDVLSNFPDVSLVLIEGKWRT</sequence>
<accession>A0A834H8S7</accession>
<dbReference type="OrthoDB" id="1928087at2759"/>
<proteinExistence type="predicted"/>
<name>A0A834H8S7_RHOSS</name>
<evidence type="ECO:0000313" key="1">
    <source>
        <dbReference type="EMBL" id="KAF7149662.1"/>
    </source>
</evidence>
<organism evidence="1 2">
    <name type="scientific">Rhododendron simsii</name>
    <name type="common">Sims's rhododendron</name>
    <dbReference type="NCBI Taxonomy" id="118357"/>
    <lineage>
        <taxon>Eukaryota</taxon>
        <taxon>Viridiplantae</taxon>
        <taxon>Streptophyta</taxon>
        <taxon>Embryophyta</taxon>
        <taxon>Tracheophyta</taxon>
        <taxon>Spermatophyta</taxon>
        <taxon>Magnoliopsida</taxon>
        <taxon>eudicotyledons</taxon>
        <taxon>Gunneridae</taxon>
        <taxon>Pentapetalae</taxon>
        <taxon>asterids</taxon>
        <taxon>Ericales</taxon>
        <taxon>Ericaceae</taxon>
        <taxon>Ericoideae</taxon>
        <taxon>Rhodoreae</taxon>
        <taxon>Rhododendron</taxon>
    </lineage>
</organism>
<protein>
    <submittedName>
        <fullName evidence="1">Uncharacterized protein</fullName>
    </submittedName>
</protein>
<reference evidence="1" key="1">
    <citation type="submission" date="2019-11" db="EMBL/GenBank/DDBJ databases">
        <authorList>
            <person name="Liu Y."/>
            <person name="Hou J."/>
            <person name="Li T.-Q."/>
            <person name="Guan C.-H."/>
            <person name="Wu X."/>
            <person name="Wu H.-Z."/>
            <person name="Ling F."/>
            <person name="Zhang R."/>
            <person name="Shi X.-G."/>
            <person name="Ren J.-P."/>
            <person name="Chen E.-F."/>
            <person name="Sun J.-M."/>
        </authorList>
    </citation>
    <scope>NUCLEOTIDE SEQUENCE</scope>
    <source>
        <strain evidence="1">Adult_tree_wgs_1</strain>
        <tissue evidence="1">Leaves</tissue>
    </source>
</reference>
<comment type="caution">
    <text evidence="1">The sequence shown here is derived from an EMBL/GenBank/DDBJ whole genome shotgun (WGS) entry which is preliminary data.</text>
</comment>
<evidence type="ECO:0000313" key="2">
    <source>
        <dbReference type="Proteomes" id="UP000626092"/>
    </source>
</evidence>
<dbReference type="AlphaFoldDB" id="A0A834H8S7"/>